<dbReference type="EMBL" id="CAJVRM010000028">
    <property type="protein sequence ID" value="CAG8971867.1"/>
    <property type="molecule type" value="Genomic_DNA"/>
</dbReference>
<proteinExistence type="predicted"/>
<protein>
    <submittedName>
        <fullName evidence="2">Uncharacterized protein</fullName>
    </submittedName>
</protein>
<feature type="region of interest" description="Disordered" evidence="1">
    <location>
        <begin position="50"/>
        <end position="72"/>
    </location>
</feature>
<organism evidence="2 3">
    <name type="scientific">Hymenoscyphus albidus</name>
    <dbReference type="NCBI Taxonomy" id="595503"/>
    <lineage>
        <taxon>Eukaryota</taxon>
        <taxon>Fungi</taxon>
        <taxon>Dikarya</taxon>
        <taxon>Ascomycota</taxon>
        <taxon>Pezizomycotina</taxon>
        <taxon>Leotiomycetes</taxon>
        <taxon>Helotiales</taxon>
        <taxon>Helotiaceae</taxon>
        <taxon>Hymenoscyphus</taxon>
    </lineage>
</organism>
<name>A0A9N9Q1Y8_9HELO</name>
<evidence type="ECO:0000256" key="1">
    <source>
        <dbReference type="SAM" id="MobiDB-lite"/>
    </source>
</evidence>
<evidence type="ECO:0000313" key="3">
    <source>
        <dbReference type="Proteomes" id="UP000701801"/>
    </source>
</evidence>
<dbReference type="Proteomes" id="UP000701801">
    <property type="component" value="Unassembled WGS sequence"/>
</dbReference>
<sequence>MYSTHSVAAAHYLVLQNHLIAIIAGAFQVLLQHIELLLLEAHSKRFLYLPHTHHPQSGSPGQRRAVDSQCEH</sequence>
<reference evidence="2" key="1">
    <citation type="submission" date="2021-07" db="EMBL/GenBank/DDBJ databases">
        <authorList>
            <person name="Durling M."/>
        </authorList>
    </citation>
    <scope>NUCLEOTIDE SEQUENCE</scope>
</reference>
<comment type="caution">
    <text evidence="2">The sequence shown here is derived from an EMBL/GenBank/DDBJ whole genome shotgun (WGS) entry which is preliminary data.</text>
</comment>
<keyword evidence="3" id="KW-1185">Reference proteome</keyword>
<gene>
    <name evidence="2" type="ORF">HYALB_00001980</name>
</gene>
<dbReference type="AlphaFoldDB" id="A0A9N9Q1Y8"/>
<evidence type="ECO:0000313" key="2">
    <source>
        <dbReference type="EMBL" id="CAG8971867.1"/>
    </source>
</evidence>
<accession>A0A9N9Q1Y8</accession>